<reference evidence="2" key="1">
    <citation type="journal article" date="2019" name="Int. J. Syst. Evol. Microbiol.">
        <title>The Global Catalogue of Microorganisms (GCM) 10K type strain sequencing project: providing services to taxonomists for standard genome sequencing and annotation.</title>
        <authorList>
            <consortium name="The Broad Institute Genomics Platform"/>
            <consortium name="The Broad Institute Genome Sequencing Center for Infectious Disease"/>
            <person name="Wu L."/>
            <person name="Ma J."/>
        </authorList>
    </citation>
    <scope>NUCLEOTIDE SEQUENCE [LARGE SCALE GENOMIC DNA]</scope>
    <source>
        <strain evidence="2">JCM 18302</strain>
    </source>
</reference>
<comment type="caution">
    <text evidence="1">The sequence shown here is derived from an EMBL/GenBank/DDBJ whole genome shotgun (WGS) entry which is preliminary data.</text>
</comment>
<evidence type="ECO:0000313" key="1">
    <source>
        <dbReference type="EMBL" id="GAA5110609.1"/>
    </source>
</evidence>
<dbReference type="Proteomes" id="UP001500804">
    <property type="component" value="Unassembled WGS sequence"/>
</dbReference>
<name>A0ABP9N8F9_9PSEU</name>
<sequence length="50" mass="5404">MWGVRYAGLRRLVSTSEVVVLLPSGWRKGEGSAFLSPDVDGVRFDVIAPG</sequence>
<dbReference type="EMBL" id="BAABJO010000001">
    <property type="protein sequence ID" value="GAA5110609.1"/>
    <property type="molecule type" value="Genomic_DNA"/>
</dbReference>
<proteinExistence type="predicted"/>
<dbReference type="RefSeq" id="WP_345602627.1">
    <property type="nucleotide sequence ID" value="NZ_BAABJO010000001.1"/>
</dbReference>
<protein>
    <submittedName>
        <fullName evidence="1">Uncharacterized protein</fullName>
    </submittedName>
</protein>
<gene>
    <name evidence="1" type="ORF">GCM10023320_02560</name>
</gene>
<evidence type="ECO:0000313" key="2">
    <source>
        <dbReference type="Proteomes" id="UP001500804"/>
    </source>
</evidence>
<keyword evidence="2" id="KW-1185">Reference proteome</keyword>
<organism evidence="1 2">
    <name type="scientific">Pseudonocardia adelaidensis</name>
    <dbReference type="NCBI Taxonomy" id="648754"/>
    <lineage>
        <taxon>Bacteria</taxon>
        <taxon>Bacillati</taxon>
        <taxon>Actinomycetota</taxon>
        <taxon>Actinomycetes</taxon>
        <taxon>Pseudonocardiales</taxon>
        <taxon>Pseudonocardiaceae</taxon>
        <taxon>Pseudonocardia</taxon>
    </lineage>
</organism>
<accession>A0ABP9N8F9</accession>